<proteinExistence type="predicted"/>
<organism evidence="1 2">
    <name type="scientific">Olea europaea subsp. europaea</name>
    <dbReference type="NCBI Taxonomy" id="158383"/>
    <lineage>
        <taxon>Eukaryota</taxon>
        <taxon>Viridiplantae</taxon>
        <taxon>Streptophyta</taxon>
        <taxon>Embryophyta</taxon>
        <taxon>Tracheophyta</taxon>
        <taxon>Spermatophyta</taxon>
        <taxon>Magnoliopsida</taxon>
        <taxon>eudicotyledons</taxon>
        <taxon>Gunneridae</taxon>
        <taxon>Pentapetalae</taxon>
        <taxon>asterids</taxon>
        <taxon>lamiids</taxon>
        <taxon>Lamiales</taxon>
        <taxon>Oleaceae</taxon>
        <taxon>Oleeae</taxon>
        <taxon>Olea</taxon>
    </lineage>
</organism>
<dbReference type="EMBL" id="CACTIH010003611">
    <property type="protein sequence ID" value="CAA2977714.1"/>
    <property type="molecule type" value="Genomic_DNA"/>
</dbReference>
<name>A0A8S0RF75_OLEEU</name>
<comment type="caution">
    <text evidence="1">The sequence shown here is derived from an EMBL/GenBank/DDBJ whole genome shotgun (WGS) entry which is preliminary data.</text>
</comment>
<dbReference type="AlphaFoldDB" id="A0A8S0RF75"/>
<protein>
    <submittedName>
        <fullName evidence="1">Uncharacterized protein</fullName>
    </submittedName>
</protein>
<evidence type="ECO:0000313" key="2">
    <source>
        <dbReference type="Proteomes" id="UP000594638"/>
    </source>
</evidence>
<accession>A0A8S0RF75</accession>
<dbReference type="Proteomes" id="UP000594638">
    <property type="component" value="Unassembled WGS sequence"/>
</dbReference>
<reference evidence="1 2" key="1">
    <citation type="submission" date="2019-12" db="EMBL/GenBank/DDBJ databases">
        <authorList>
            <person name="Alioto T."/>
            <person name="Alioto T."/>
            <person name="Gomez Garrido J."/>
        </authorList>
    </citation>
    <scope>NUCLEOTIDE SEQUENCE [LARGE SCALE GENOMIC DNA]</scope>
</reference>
<sequence>MAEWELVGLEVEARLSKNPSSGANFEGDAFLRTSSLTKVDSGLGVKMNAEPCKNIGSAIMTGPQHVGIRAVIRKSYDFDDSSDEMLNILLDFSTTGNDLDFFED</sequence>
<keyword evidence="2" id="KW-1185">Reference proteome</keyword>
<gene>
    <name evidence="1" type="ORF">OLEA9_A044399</name>
</gene>
<evidence type="ECO:0000313" key="1">
    <source>
        <dbReference type="EMBL" id="CAA2977714.1"/>
    </source>
</evidence>
<dbReference type="Gramene" id="OE9A044399T1">
    <property type="protein sequence ID" value="OE9A044399C1"/>
    <property type="gene ID" value="OE9A044399"/>
</dbReference>